<keyword evidence="1" id="KW-0805">Transcription regulation</keyword>
<dbReference type="PANTHER" id="PTHR43280">
    <property type="entry name" value="ARAC-FAMILY TRANSCRIPTIONAL REGULATOR"/>
    <property type="match status" value="1"/>
</dbReference>
<evidence type="ECO:0000256" key="3">
    <source>
        <dbReference type="ARBA" id="ARBA00023163"/>
    </source>
</evidence>
<dbReference type="EMBL" id="CP035807">
    <property type="protein sequence ID" value="QEN05534.1"/>
    <property type="molecule type" value="Genomic_DNA"/>
</dbReference>
<keyword evidence="2" id="KW-0238">DNA-binding</keyword>
<evidence type="ECO:0000259" key="4">
    <source>
        <dbReference type="PROSITE" id="PS01124"/>
    </source>
</evidence>
<dbReference type="InterPro" id="IPR018060">
    <property type="entry name" value="HTH_AraC"/>
</dbReference>
<dbReference type="InterPro" id="IPR014710">
    <property type="entry name" value="RmlC-like_jellyroll"/>
</dbReference>
<sequence>MVIYLNVLRVMSINKLALDSHKNIRFGIQTFFHIGDSIIPYAHSHNFYEIFFVTEGSAIHWCNSVQTPIESGSLIFIRPEDTHQYLDSTQDFAFYNLVFSKDTFDKIFSLYDRKLIEENLLDRDLPPGIKLNQGDIEIYKRKFQRDISTLDLKIRSLHNVELLTSLLPLFITSNFYKVNRQPDWFQKLTMEIERDANYTKGVNYLYSIATRSREHVSRNFKKYLNVTPTEYINHKKLIYASNLLIQTNLEILDISDMAGFPSHSHFYNLFKKEYKTSPRKYREKNLLSYI</sequence>
<proteinExistence type="predicted"/>
<gene>
    <name evidence="5" type="ORF">EW093_12680</name>
</gene>
<dbReference type="SMART" id="SM00342">
    <property type="entry name" value="HTH_ARAC"/>
    <property type="match status" value="1"/>
</dbReference>
<dbReference type="InterPro" id="IPR003313">
    <property type="entry name" value="AraC-bd"/>
</dbReference>
<name>A0A5C1QG05_9SPIO</name>
<dbReference type="Gene3D" id="2.60.120.10">
    <property type="entry name" value="Jelly Rolls"/>
    <property type="match status" value="1"/>
</dbReference>
<keyword evidence="6" id="KW-1185">Reference proteome</keyword>
<dbReference type="Gene3D" id="1.10.10.60">
    <property type="entry name" value="Homeodomain-like"/>
    <property type="match status" value="1"/>
</dbReference>
<dbReference type="GO" id="GO:0003700">
    <property type="term" value="F:DNA-binding transcription factor activity"/>
    <property type="evidence" value="ECO:0007669"/>
    <property type="project" value="InterPro"/>
</dbReference>
<evidence type="ECO:0000256" key="2">
    <source>
        <dbReference type="ARBA" id="ARBA00023125"/>
    </source>
</evidence>
<dbReference type="GO" id="GO:0043565">
    <property type="term" value="F:sequence-specific DNA binding"/>
    <property type="evidence" value="ECO:0007669"/>
    <property type="project" value="InterPro"/>
</dbReference>
<dbReference type="KEGG" id="sper:EW093_12680"/>
<organism evidence="5 6">
    <name type="scientific">Thiospirochaeta perfilievii</name>
    <dbReference type="NCBI Taxonomy" id="252967"/>
    <lineage>
        <taxon>Bacteria</taxon>
        <taxon>Pseudomonadati</taxon>
        <taxon>Spirochaetota</taxon>
        <taxon>Spirochaetia</taxon>
        <taxon>Spirochaetales</taxon>
        <taxon>Spirochaetaceae</taxon>
        <taxon>Thiospirochaeta</taxon>
    </lineage>
</organism>
<reference evidence="5 6" key="1">
    <citation type="submission" date="2019-02" db="EMBL/GenBank/DDBJ databases">
        <authorList>
            <person name="Fomenkov A."/>
            <person name="Dubinina G."/>
            <person name="Grabovich M."/>
            <person name="Vincze T."/>
            <person name="Roberts R.J."/>
        </authorList>
    </citation>
    <scope>NUCLEOTIDE SEQUENCE [LARGE SCALE GENOMIC DNA]</scope>
    <source>
        <strain evidence="5 6">P</strain>
    </source>
</reference>
<reference evidence="5 6" key="2">
    <citation type="submission" date="2019-09" db="EMBL/GenBank/DDBJ databases">
        <title>Complete Genome Sequence and Methylome Analysis of free living Spirochaetas.</title>
        <authorList>
            <person name="Leshcheva N."/>
            <person name="Mikheeva N."/>
        </authorList>
    </citation>
    <scope>NUCLEOTIDE SEQUENCE [LARGE SCALE GENOMIC DNA]</scope>
    <source>
        <strain evidence="5 6">P</strain>
    </source>
</reference>
<dbReference type="Proteomes" id="UP000323824">
    <property type="component" value="Chromosome"/>
</dbReference>
<dbReference type="PANTHER" id="PTHR43280:SF34">
    <property type="entry name" value="ARAC-FAMILY TRANSCRIPTIONAL REGULATOR"/>
    <property type="match status" value="1"/>
</dbReference>
<dbReference type="SUPFAM" id="SSF46689">
    <property type="entry name" value="Homeodomain-like"/>
    <property type="match status" value="1"/>
</dbReference>
<dbReference type="OrthoDB" id="9791615at2"/>
<dbReference type="PROSITE" id="PS00041">
    <property type="entry name" value="HTH_ARAC_FAMILY_1"/>
    <property type="match status" value="1"/>
</dbReference>
<dbReference type="InterPro" id="IPR037923">
    <property type="entry name" value="HTH-like"/>
</dbReference>
<protein>
    <submittedName>
        <fullName evidence="5">AraC family transcriptional regulator</fullName>
    </submittedName>
</protein>
<dbReference type="SUPFAM" id="SSF51215">
    <property type="entry name" value="Regulatory protein AraC"/>
    <property type="match status" value="1"/>
</dbReference>
<keyword evidence="3" id="KW-0804">Transcription</keyword>
<evidence type="ECO:0000313" key="5">
    <source>
        <dbReference type="EMBL" id="QEN05534.1"/>
    </source>
</evidence>
<dbReference type="InterPro" id="IPR009057">
    <property type="entry name" value="Homeodomain-like_sf"/>
</dbReference>
<dbReference type="Pfam" id="PF12833">
    <property type="entry name" value="HTH_18"/>
    <property type="match status" value="1"/>
</dbReference>
<feature type="domain" description="HTH araC/xylS-type" evidence="4">
    <location>
        <begin position="186"/>
        <end position="284"/>
    </location>
</feature>
<evidence type="ECO:0000313" key="6">
    <source>
        <dbReference type="Proteomes" id="UP000323824"/>
    </source>
</evidence>
<evidence type="ECO:0000256" key="1">
    <source>
        <dbReference type="ARBA" id="ARBA00023015"/>
    </source>
</evidence>
<dbReference type="InterPro" id="IPR018062">
    <property type="entry name" value="HTH_AraC-typ_CS"/>
</dbReference>
<accession>A0A5C1QG05</accession>
<dbReference type="PROSITE" id="PS01124">
    <property type="entry name" value="HTH_ARAC_FAMILY_2"/>
    <property type="match status" value="1"/>
</dbReference>
<dbReference type="AlphaFoldDB" id="A0A5C1QG05"/>
<dbReference type="Pfam" id="PF02311">
    <property type="entry name" value="AraC_binding"/>
    <property type="match status" value="1"/>
</dbReference>